<dbReference type="CDD" id="cd00078">
    <property type="entry name" value="HECTc"/>
    <property type="match status" value="1"/>
</dbReference>
<dbReference type="EC" id="2.3.2.26" evidence="2"/>
<evidence type="ECO:0000313" key="8">
    <source>
        <dbReference type="Proteomes" id="UP001445335"/>
    </source>
</evidence>
<dbReference type="AlphaFoldDB" id="A0AAW1SIT4"/>
<evidence type="ECO:0000256" key="1">
    <source>
        <dbReference type="ARBA" id="ARBA00000885"/>
    </source>
</evidence>
<comment type="catalytic activity">
    <reaction evidence="1">
        <text>S-ubiquitinyl-[E2 ubiquitin-conjugating enzyme]-L-cysteine + [acceptor protein]-L-lysine = [E2 ubiquitin-conjugating enzyme]-L-cysteine + N(6)-ubiquitinyl-[acceptor protein]-L-lysine.</text>
        <dbReference type="EC" id="2.3.2.26"/>
    </reaction>
</comment>
<dbReference type="Gene3D" id="3.90.1750.10">
    <property type="entry name" value="Hect, E3 ligase catalytic domains"/>
    <property type="match status" value="1"/>
</dbReference>
<dbReference type="PROSITE" id="PS50237">
    <property type="entry name" value="HECT"/>
    <property type="match status" value="1"/>
</dbReference>
<dbReference type="GO" id="GO:0000209">
    <property type="term" value="P:protein polyubiquitination"/>
    <property type="evidence" value="ECO:0007669"/>
    <property type="project" value="InterPro"/>
</dbReference>
<dbReference type="FunFam" id="3.30.2410.10:FF:000003">
    <property type="entry name" value="probable E3 ubiquitin-protein ligase HERC4 isoform X1"/>
    <property type="match status" value="1"/>
</dbReference>
<dbReference type="PANTHER" id="PTHR45700">
    <property type="entry name" value="UBIQUITIN-PROTEIN LIGASE E3C"/>
    <property type="match status" value="1"/>
</dbReference>
<evidence type="ECO:0000313" key="7">
    <source>
        <dbReference type="EMBL" id="KAK9845454.1"/>
    </source>
</evidence>
<dbReference type="InterPro" id="IPR044611">
    <property type="entry name" value="E3A/B/C-like"/>
</dbReference>
<keyword evidence="3" id="KW-0808">Transferase</keyword>
<dbReference type="PANTHER" id="PTHR45700:SF8">
    <property type="entry name" value="HECT-TYPE E3 UBIQUITIN TRANSFERASE"/>
    <property type="match status" value="1"/>
</dbReference>
<gene>
    <name evidence="7" type="ORF">WJX81_006792</name>
</gene>
<evidence type="ECO:0000256" key="2">
    <source>
        <dbReference type="ARBA" id="ARBA00012485"/>
    </source>
</evidence>
<dbReference type="EMBL" id="JALJOU010000003">
    <property type="protein sequence ID" value="KAK9845454.1"/>
    <property type="molecule type" value="Genomic_DNA"/>
</dbReference>
<dbReference type="Pfam" id="PF00632">
    <property type="entry name" value="HECT"/>
    <property type="match status" value="1"/>
</dbReference>
<dbReference type="GO" id="GO:0061630">
    <property type="term" value="F:ubiquitin protein ligase activity"/>
    <property type="evidence" value="ECO:0007669"/>
    <property type="project" value="UniProtKB-EC"/>
</dbReference>
<evidence type="ECO:0000256" key="4">
    <source>
        <dbReference type="ARBA" id="ARBA00022786"/>
    </source>
</evidence>
<accession>A0AAW1SIT4</accession>
<feature type="domain" description="HECT" evidence="6">
    <location>
        <begin position="292"/>
        <end position="620"/>
    </location>
</feature>
<evidence type="ECO:0000256" key="3">
    <source>
        <dbReference type="ARBA" id="ARBA00022679"/>
    </source>
</evidence>
<dbReference type="InterPro" id="IPR035983">
    <property type="entry name" value="Hect_E3_ubiquitin_ligase"/>
</dbReference>
<keyword evidence="4 5" id="KW-0833">Ubl conjugation pathway</keyword>
<sequence>MDSVLDPKAAARVEFEKQVVAQFGSLLKRGFNPNTAAAYALKLASKTAGRPPAAEPGRAESVRTVSVASGEGDVRIDFHALDAVYGAVLACDDWELTSALLSAAHDLLSAKVSPSCPMSAVAACVLAELPLLDDPEHSGLLYMTCSAFSRLGDGVGSVGRLFASYSQERMQALSVVELLGMAYDANERAGLLPHTEFYIDAINSDEFPLQDDFQRWKRGEGFCFCQYPFVYEAASKAVLLEIENKGEQYACFRQVMVQALAGQSDCPYLVLRVRRGQHLVHDTLLQVQNAAARKALKRPLKVAFFGEEGVDEGGVQKEFFQLIFRDLFDAGYGMFILDEDSRTYWPRASDIDMSTEFQLVGIMLALAVYNAHTLDVAFPMALWRKLMGRRVGLAELAEVQPDVHRSLAELLAMPGDLEHLGLVFQVEREGPFGEGIIADDLVPSGGDVPVTSANRDHFVELYVQHLLEGSIRAQFAAFRRGFDQLCGGPAMGLLRPEELEQLVCGRRELDFAELQSAARYDNGYSPDTPIVVWLWDIVHAVFNDAQRRRLLFFVTGSDRAPVKGLGALALTVSRNGPDSPRLPTAHTCFNHLLLPNYRDKQTLLRRLELAIDNAEGFGLR</sequence>
<dbReference type="SUPFAM" id="SSF56204">
    <property type="entry name" value="Hect, E3 ligase catalytic domain"/>
    <property type="match status" value="1"/>
</dbReference>
<organism evidence="7 8">
    <name type="scientific">Elliptochloris bilobata</name>
    <dbReference type="NCBI Taxonomy" id="381761"/>
    <lineage>
        <taxon>Eukaryota</taxon>
        <taxon>Viridiplantae</taxon>
        <taxon>Chlorophyta</taxon>
        <taxon>core chlorophytes</taxon>
        <taxon>Trebouxiophyceae</taxon>
        <taxon>Trebouxiophyceae incertae sedis</taxon>
        <taxon>Elliptochloris clade</taxon>
        <taxon>Elliptochloris</taxon>
    </lineage>
</organism>
<reference evidence="7 8" key="1">
    <citation type="journal article" date="2024" name="Nat. Commun.">
        <title>Phylogenomics reveals the evolutionary origins of lichenization in chlorophyte algae.</title>
        <authorList>
            <person name="Puginier C."/>
            <person name="Libourel C."/>
            <person name="Otte J."/>
            <person name="Skaloud P."/>
            <person name="Haon M."/>
            <person name="Grisel S."/>
            <person name="Petersen M."/>
            <person name="Berrin J.G."/>
            <person name="Delaux P.M."/>
            <person name="Dal Grande F."/>
            <person name="Keller J."/>
        </authorList>
    </citation>
    <scope>NUCLEOTIDE SEQUENCE [LARGE SCALE GENOMIC DNA]</scope>
    <source>
        <strain evidence="7 8">SAG 245.80</strain>
    </source>
</reference>
<name>A0AAW1SIT4_9CHLO</name>
<evidence type="ECO:0000259" key="6">
    <source>
        <dbReference type="PROSITE" id="PS50237"/>
    </source>
</evidence>
<dbReference type="InterPro" id="IPR000569">
    <property type="entry name" value="HECT_dom"/>
</dbReference>
<comment type="caution">
    <text evidence="7">The sequence shown here is derived from an EMBL/GenBank/DDBJ whole genome shotgun (WGS) entry which is preliminary data.</text>
</comment>
<dbReference type="Gene3D" id="3.30.2160.10">
    <property type="entry name" value="Hect, E3 ligase catalytic domain"/>
    <property type="match status" value="1"/>
</dbReference>
<dbReference type="SMART" id="SM00119">
    <property type="entry name" value="HECTc"/>
    <property type="match status" value="1"/>
</dbReference>
<proteinExistence type="predicted"/>
<evidence type="ECO:0000256" key="5">
    <source>
        <dbReference type="PROSITE-ProRule" id="PRU00104"/>
    </source>
</evidence>
<keyword evidence="8" id="KW-1185">Reference proteome</keyword>
<protein>
    <recommendedName>
        <fullName evidence="2">HECT-type E3 ubiquitin transferase</fullName>
        <ecNumber evidence="2">2.3.2.26</ecNumber>
    </recommendedName>
</protein>
<dbReference type="Gene3D" id="3.30.2410.10">
    <property type="entry name" value="Hect, E3 ligase catalytic domain"/>
    <property type="match status" value="1"/>
</dbReference>
<dbReference type="Proteomes" id="UP001445335">
    <property type="component" value="Unassembled WGS sequence"/>
</dbReference>
<feature type="active site" description="Glycyl thioester intermediate" evidence="5">
    <location>
        <position position="588"/>
    </location>
</feature>